<keyword evidence="2" id="KW-1185">Reference proteome</keyword>
<dbReference type="OrthoDB" id="7366691at2"/>
<evidence type="ECO:0000313" key="2">
    <source>
        <dbReference type="Proteomes" id="UP000295304"/>
    </source>
</evidence>
<reference evidence="1 2" key="1">
    <citation type="submission" date="2019-03" db="EMBL/GenBank/DDBJ databases">
        <title>Genomic Encyclopedia of Type Strains, Phase IV (KMG-IV): sequencing the most valuable type-strain genomes for metagenomic binning, comparative biology and taxonomic classification.</title>
        <authorList>
            <person name="Goeker M."/>
        </authorList>
    </citation>
    <scope>NUCLEOTIDE SEQUENCE [LARGE SCALE GENOMIC DNA]</scope>
    <source>
        <strain evidence="1 2">DSM 101688</strain>
    </source>
</reference>
<evidence type="ECO:0000313" key="1">
    <source>
        <dbReference type="EMBL" id="TCS61313.1"/>
    </source>
</evidence>
<dbReference type="EMBL" id="SLZW01000008">
    <property type="protein sequence ID" value="TCS61313.1"/>
    <property type="molecule type" value="Genomic_DNA"/>
</dbReference>
<sequence>MGKLTSGIRLKTTRSMDSIEDWLALHCQGEWDVRFGGIVETDEGIIRKQLDVMFEKIEDKTSFRDQFLTHGDAGAAGVSYRG</sequence>
<dbReference type="RefSeq" id="WP_132939608.1">
    <property type="nucleotide sequence ID" value="NZ_SLZW01000008.1"/>
</dbReference>
<dbReference type="AlphaFoldDB" id="A0A4R3J8R4"/>
<dbReference type="Proteomes" id="UP000295304">
    <property type="component" value="Unassembled WGS sequence"/>
</dbReference>
<name>A0A4R3J8R4_9PROT</name>
<protein>
    <submittedName>
        <fullName evidence="1">Uncharacterized protein</fullName>
    </submittedName>
</protein>
<organism evidence="1 2">
    <name type="scientific">Varunaivibrio sulfuroxidans</name>
    <dbReference type="NCBI Taxonomy" id="1773489"/>
    <lineage>
        <taxon>Bacteria</taxon>
        <taxon>Pseudomonadati</taxon>
        <taxon>Pseudomonadota</taxon>
        <taxon>Alphaproteobacteria</taxon>
        <taxon>Rhodospirillales</taxon>
        <taxon>Magnetovibrionaceae</taxon>
        <taxon>Varunaivibrio</taxon>
    </lineage>
</organism>
<comment type="caution">
    <text evidence="1">The sequence shown here is derived from an EMBL/GenBank/DDBJ whole genome shotgun (WGS) entry which is preliminary data.</text>
</comment>
<proteinExistence type="predicted"/>
<accession>A0A4R3J8R4</accession>
<gene>
    <name evidence="1" type="ORF">EDD55_108113</name>
</gene>